<dbReference type="AlphaFoldDB" id="A0A1G2KQ85"/>
<reference evidence="1 2" key="1">
    <citation type="journal article" date="2016" name="Nat. Commun.">
        <title>Thousands of microbial genomes shed light on interconnected biogeochemical processes in an aquifer system.</title>
        <authorList>
            <person name="Anantharaman K."/>
            <person name="Brown C.T."/>
            <person name="Hug L.A."/>
            <person name="Sharon I."/>
            <person name="Castelle C.J."/>
            <person name="Probst A.J."/>
            <person name="Thomas B.C."/>
            <person name="Singh A."/>
            <person name="Wilkins M.J."/>
            <person name="Karaoz U."/>
            <person name="Brodie E.L."/>
            <person name="Williams K.H."/>
            <person name="Hubbard S.S."/>
            <person name="Banfield J.F."/>
        </authorList>
    </citation>
    <scope>NUCLEOTIDE SEQUENCE [LARGE SCALE GENOMIC DNA]</scope>
</reference>
<evidence type="ECO:0000313" key="2">
    <source>
        <dbReference type="Proteomes" id="UP000177811"/>
    </source>
</evidence>
<dbReference type="InterPro" id="IPR027417">
    <property type="entry name" value="P-loop_NTPase"/>
</dbReference>
<dbReference type="Gene3D" id="3.40.50.300">
    <property type="entry name" value="P-loop containing nucleotide triphosphate hydrolases"/>
    <property type="match status" value="1"/>
</dbReference>
<gene>
    <name evidence="1" type="ORF">A3C16_00415</name>
</gene>
<evidence type="ECO:0008006" key="3">
    <source>
        <dbReference type="Google" id="ProtNLM"/>
    </source>
</evidence>
<protein>
    <recommendedName>
        <fullName evidence="3">UDP-N-acetylglucosamine kinase</fullName>
    </recommendedName>
</protein>
<name>A0A1G2KQ85_9BACT</name>
<comment type="caution">
    <text evidence="1">The sequence shown here is derived from an EMBL/GenBank/DDBJ whole genome shotgun (WGS) entry which is preliminary data.</text>
</comment>
<dbReference type="Proteomes" id="UP000177811">
    <property type="component" value="Unassembled WGS sequence"/>
</dbReference>
<proteinExistence type="predicted"/>
<evidence type="ECO:0000313" key="1">
    <source>
        <dbReference type="EMBL" id="OHA01587.1"/>
    </source>
</evidence>
<sequence length="190" mass="21864">MKLILVGGVQGVGKTTLLSWLRRVYRKRLTLLDPGELFRRYHYNRKIRTTEEVEELIIQRLEALPDGAVAAAHWHYAVKRPTKYIPQIAWGRLVCLAHIGMLEHVTLLVVEAPAHTIQKRRMKDRASKKRSCALSDIRKEIAADEEFLEKYHTIFRESLGTRNVITVRLQNTNLAAAKRHLGAYVNALYA</sequence>
<dbReference type="SUPFAM" id="SSF52540">
    <property type="entry name" value="P-loop containing nucleoside triphosphate hydrolases"/>
    <property type="match status" value="1"/>
</dbReference>
<accession>A0A1G2KQ85</accession>
<organism evidence="1 2">
    <name type="scientific">Candidatus Sungbacteria bacterium RIFCSPHIGHO2_02_FULL_51_29</name>
    <dbReference type="NCBI Taxonomy" id="1802273"/>
    <lineage>
        <taxon>Bacteria</taxon>
        <taxon>Candidatus Sungiibacteriota</taxon>
    </lineage>
</organism>
<dbReference type="EMBL" id="MHQL01000059">
    <property type="protein sequence ID" value="OHA01587.1"/>
    <property type="molecule type" value="Genomic_DNA"/>
</dbReference>